<organism evidence="3 4">
    <name type="scientific">Myroides indicus</name>
    <dbReference type="NCBI Taxonomy" id="1323422"/>
    <lineage>
        <taxon>Bacteria</taxon>
        <taxon>Pseudomonadati</taxon>
        <taxon>Bacteroidota</taxon>
        <taxon>Flavobacteriia</taxon>
        <taxon>Flavobacteriales</taxon>
        <taxon>Flavobacteriaceae</taxon>
        <taxon>Myroides</taxon>
    </lineage>
</organism>
<gene>
    <name evidence="3" type="ORF">C8P70_13322</name>
</gene>
<name>A0A4R7ES55_9FLAO</name>
<dbReference type="EMBL" id="SOAG01000033">
    <property type="protein sequence ID" value="TDS52088.1"/>
    <property type="molecule type" value="Genomic_DNA"/>
</dbReference>
<dbReference type="Proteomes" id="UP000295215">
    <property type="component" value="Unassembled WGS sequence"/>
</dbReference>
<dbReference type="AlphaFoldDB" id="A0A4R7ES55"/>
<evidence type="ECO:0000259" key="2">
    <source>
        <dbReference type="Pfam" id="PF01557"/>
    </source>
</evidence>
<evidence type="ECO:0000313" key="4">
    <source>
        <dbReference type="Proteomes" id="UP000295215"/>
    </source>
</evidence>
<accession>A0A4R7ES55</accession>
<comment type="caution">
    <text evidence="3">The sequence shown here is derived from an EMBL/GenBank/DDBJ whole genome shotgun (WGS) entry which is preliminary data.</text>
</comment>
<evidence type="ECO:0000256" key="1">
    <source>
        <dbReference type="ARBA" id="ARBA00022723"/>
    </source>
</evidence>
<dbReference type="PANTHER" id="PTHR11820">
    <property type="entry name" value="ACYLPYRUVASE"/>
    <property type="match status" value="1"/>
</dbReference>
<dbReference type="RefSeq" id="WP_133713591.1">
    <property type="nucleotide sequence ID" value="NZ_SOAG01000033.1"/>
</dbReference>
<feature type="domain" description="Fumarylacetoacetase-like C-terminal" evidence="2">
    <location>
        <begin position="2"/>
        <end position="194"/>
    </location>
</feature>
<keyword evidence="4" id="KW-1185">Reference proteome</keyword>
<evidence type="ECO:0000313" key="3">
    <source>
        <dbReference type="EMBL" id="TDS52088.1"/>
    </source>
</evidence>
<dbReference type="SUPFAM" id="SSF56529">
    <property type="entry name" value="FAH"/>
    <property type="match status" value="1"/>
</dbReference>
<dbReference type="OrthoDB" id="9805307at2"/>
<dbReference type="Gene3D" id="3.90.850.10">
    <property type="entry name" value="Fumarylacetoacetase-like, C-terminal domain"/>
    <property type="match status" value="1"/>
</dbReference>
<dbReference type="InterPro" id="IPR011234">
    <property type="entry name" value="Fumarylacetoacetase-like_C"/>
</dbReference>
<protein>
    <submittedName>
        <fullName evidence="3">2-keto-4-pentenoate hydratase/2-oxohepta-3-ene-1,7-dioic acid hydratase in catechol pathway</fullName>
    </submittedName>
</protein>
<dbReference type="GO" id="GO:0018773">
    <property type="term" value="F:acetylpyruvate hydrolase activity"/>
    <property type="evidence" value="ECO:0007669"/>
    <property type="project" value="TreeGrafter"/>
</dbReference>
<reference evidence="3 4" key="1">
    <citation type="submission" date="2019-03" db="EMBL/GenBank/DDBJ databases">
        <title>Genomic Encyclopedia of Archaeal and Bacterial Type Strains, Phase II (KMG-II): from individual species to whole genera.</title>
        <authorList>
            <person name="Goeker M."/>
        </authorList>
    </citation>
    <scope>NUCLEOTIDE SEQUENCE [LARGE SCALE GENOMIC DNA]</scope>
    <source>
        <strain evidence="3 4">DSM 28213</strain>
    </source>
</reference>
<dbReference type="InterPro" id="IPR036663">
    <property type="entry name" value="Fumarylacetoacetase_C_sf"/>
</dbReference>
<keyword evidence="1" id="KW-0479">Metal-binding</keyword>
<dbReference type="GO" id="GO:0046872">
    <property type="term" value="F:metal ion binding"/>
    <property type="evidence" value="ECO:0007669"/>
    <property type="project" value="UniProtKB-KW"/>
</dbReference>
<proteinExistence type="predicted"/>
<dbReference type="PANTHER" id="PTHR11820:SF7">
    <property type="entry name" value="ACYLPYRUVASE FAHD1, MITOCHONDRIAL"/>
    <property type="match status" value="1"/>
</dbReference>
<sequence length="203" mass="23015">MKIICIGRNYVGHISELNNECPDEPVLFIKPDTALLNREFHFVIPDFSDDIHYETEVVVKINKVGKYINPKFAHKYYDQVSLGIDFTARDVQQKLKDKGLPWEKAKAFDNSALVGDFISKTELEDIFDTSFLLKKNEKIVQRASTAQMIWNIDQVIAEASKYFTLKTGDLIFTGTPAGVGRIVPGDVLEGELNGKEIFRLSIK</sequence>
<dbReference type="Pfam" id="PF01557">
    <property type="entry name" value="FAA_hydrolase"/>
    <property type="match status" value="1"/>
</dbReference>